<feature type="transmembrane region" description="Helical" evidence="1">
    <location>
        <begin position="417"/>
        <end position="438"/>
    </location>
</feature>
<feature type="transmembrane region" description="Helical" evidence="1">
    <location>
        <begin position="103"/>
        <end position="123"/>
    </location>
</feature>
<dbReference type="InterPro" id="IPR045275">
    <property type="entry name" value="MscS_archaea/bacteria_type"/>
</dbReference>
<dbReference type="PANTHER" id="PTHR30221">
    <property type="entry name" value="SMALL-CONDUCTANCE MECHANOSENSITIVE CHANNEL"/>
    <property type="match status" value="1"/>
</dbReference>
<feature type="transmembrane region" description="Helical" evidence="1">
    <location>
        <begin position="42"/>
        <end position="63"/>
    </location>
</feature>
<sequence>MNIYNDWEGIVQIVGVGAQLRAQSVLAQGATPGGFVGSLGAFLPNVIGAIFVLVIGIIVALIASGITRGLLNRTNVDNNIANWITNRQAGAEAPKVEKLISGAVFWIVIVFTVVAVLQTLQLEVVSLPLNSFLDQIIGFLPKILGAGALLALAWLLATVVKLLVAGILGTFGLDERLNEQINSTSESSTDNQLSISQTIGNFLYWFIFLLFLPSVLSTLGLQGTLLPVQELLNEILAILPNILGATLIAVIGWLIAQIVRRVVTNLLAAAGADQLGDRLGLSPATSARSLSWVLGTVVYVLILIPVAIAALNELQIDAISGPAILMLEEILGVLPNIFFAALILIIAYAIGRFVSELVTNILTGIGFNNIFEWLGIPSAVPSATEETLEAETPTPSTGQQTVLQTPDDVTARTPSEWVGLIVLVVIMLFAVVAATDVLQVEPLTLIVSQILTFALRIVVALVIFAIGLFLANLAFNLITVTGSRQSKIVGQAARIAIIALVTAMALRQIGIASDIINLAFGLLLGAIAVAIALSFGLGTRDIAANQVREWLASFKDNKTD</sequence>
<gene>
    <name evidence="2" type="ORF">F6J89_07190</name>
</gene>
<feature type="transmembrane region" description="Helical" evidence="1">
    <location>
        <begin position="330"/>
        <end position="350"/>
    </location>
</feature>
<feature type="transmembrane region" description="Helical" evidence="1">
    <location>
        <begin position="290"/>
        <end position="310"/>
    </location>
</feature>
<name>A0A6B3N790_9CYAN</name>
<dbReference type="GO" id="GO:0008381">
    <property type="term" value="F:mechanosensitive monoatomic ion channel activity"/>
    <property type="evidence" value="ECO:0007669"/>
    <property type="project" value="InterPro"/>
</dbReference>
<feature type="transmembrane region" description="Helical" evidence="1">
    <location>
        <begin position="143"/>
        <end position="168"/>
    </location>
</feature>
<organism evidence="2">
    <name type="scientific">Symploca sp. SIO1C4</name>
    <dbReference type="NCBI Taxonomy" id="2607765"/>
    <lineage>
        <taxon>Bacteria</taxon>
        <taxon>Bacillati</taxon>
        <taxon>Cyanobacteriota</taxon>
        <taxon>Cyanophyceae</taxon>
        <taxon>Coleofasciculales</taxon>
        <taxon>Coleofasciculaceae</taxon>
        <taxon>Symploca</taxon>
    </lineage>
</organism>
<feature type="transmembrane region" description="Helical" evidence="1">
    <location>
        <begin position="492"/>
        <end position="509"/>
    </location>
</feature>
<feature type="transmembrane region" description="Helical" evidence="1">
    <location>
        <begin position="202"/>
        <end position="223"/>
    </location>
</feature>
<feature type="transmembrane region" description="Helical" evidence="1">
    <location>
        <begin position="515"/>
        <end position="538"/>
    </location>
</feature>
<evidence type="ECO:0000256" key="1">
    <source>
        <dbReference type="SAM" id="Phobius"/>
    </source>
</evidence>
<reference evidence="2" key="1">
    <citation type="submission" date="2019-11" db="EMBL/GenBank/DDBJ databases">
        <title>Genomic insights into an expanded diversity of filamentous marine cyanobacteria reveals the extraordinary biosynthetic potential of Moorea and Okeania.</title>
        <authorList>
            <person name="Ferreira Leao T."/>
            <person name="Wang M."/>
            <person name="Moss N."/>
            <person name="Da Silva R."/>
            <person name="Sanders J."/>
            <person name="Nurk S."/>
            <person name="Gurevich A."/>
            <person name="Humphrey G."/>
            <person name="Reher R."/>
            <person name="Zhu Q."/>
            <person name="Belda-Ferre P."/>
            <person name="Glukhov E."/>
            <person name="Rex R."/>
            <person name="Dorrestein P.C."/>
            <person name="Knight R."/>
            <person name="Pevzner P."/>
            <person name="Gerwick W.H."/>
            <person name="Gerwick L."/>
        </authorList>
    </citation>
    <scope>NUCLEOTIDE SEQUENCE</scope>
    <source>
        <strain evidence="2">SIO1C4</strain>
    </source>
</reference>
<proteinExistence type="predicted"/>
<keyword evidence="1" id="KW-1133">Transmembrane helix</keyword>
<evidence type="ECO:0000313" key="2">
    <source>
        <dbReference type="EMBL" id="NER27413.1"/>
    </source>
</evidence>
<dbReference type="Pfam" id="PF05552">
    <property type="entry name" value="MS_channel_1st_1"/>
    <property type="match status" value="5"/>
</dbReference>
<dbReference type="EMBL" id="JAAHFQ010000098">
    <property type="protein sequence ID" value="NER27413.1"/>
    <property type="molecule type" value="Genomic_DNA"/>
</dbReference>
<dbReference type="AlphaFoldDB" id="A0A6B3N790"/>
<protein>
    <submittedName>
        <fullName evidence="2">Mechanosensitive ion channel</fullName>
    </submittedName>
</protein>
<dbReference type="Gene3D" id="1.10.287.1260">
    <property type="match status" value="2"/>
</dbReference>
<dbReference type="InterPro" id="IPR008910">
    <property type="entry name" value="MSC_TM_helix"/>
</dbReference>
<keyword evidence="1" id="KW-0812">Transmembrane</keyword>
<feature type="transmembrane region" description="Helical" evidence="1">
    <location>
        <begin position="235"/>
        <end position="256"/>
    </location>
</feature>
<dbReference type="PANTHER" id="PTHR30221:SF1">
    <property type="entry name" value="SMALL-CONDUCTANCE MECHANOSENSITIVE CHANNEL"/>
    <property type="match status" value="1"/>
</dbReference>
<dbReference type="NCBIfam" id="NF033912">
    <property type="entry name" value="msc"/>
    <property type="match status" value="1"/>
</dbReference>
<keyword evidence="1" id="KW-0472">Membrane</keyword>
<feature type="transmembrane region" description="Helical" evidence="1">
    <location>
        <begin position="450"/>
        <end position="471"/>
    </location>
</feature>
<comment type="caution">
    <text evidence="2">The sequence shown here is derived from an EMBL/GenBank/DDBJ whole genome shotgun (WGS) entry which is preliminary data.</text>
</comment>
<accession>A0A6B3N790</accession>